<reference evidence="11" key="2">
    <citation type="journal article" date="2021" name="PeerJ">
        <title>Extensive microbial diversity within the chicken gut microbiome revealed by metagenomics and culture.</title>
        <authorList>
            <person name="Gilroy R."/>
            <person name="Ravi A."/>
            <person name="Getino M."/>
            <person name="Pursley I."/>
            <person name="Horton D.L."/>
            <person name="Alikhan N.F."/>
            <person name="Baker D."/>
            <person name="Gharbi K."/>
            <person name="Hall N."/>
            <person name="Watson M."/>
            <person name="Adriaenssens E.M."/>
            <person name="Foster-Nyarko E."/>
            <person name="Jarju S."/>
            <person name="Secka A."/>
            <person name="Antonio M."/>
            <person name="Oren A."/>
            <person name="Chaudhuri R.R."/>
            <person name="La Ragione R."/>
            <person name="Hildebrand F."/>
            <person name="Pallen M.J."/>
        </authorList>
    </citation>
    <scope>NUCLEOTIDE SEQUENCE</scope>
    <source>
        <strain evidence="11">ChiBcec16-1751</strain>
    </source>
</reference>
<keyword evidence="6" id="KW-0408">Iron</keyword>
<evidence type="ECO:0000313" key="11">
    <source>
        <dbReference type="EMBL" id="HIS64504.1"/>
    </source>
</evidence>
<dbReference type="NCBIfam" id="TIGR00089">
    <property type="entry name" value="MiaB/RimO family radical SAM methylthiotransferase"/>
    <property type="match status" value="1"/>
</dbReference>
<keyword evidence="2" id="KW-0004">4Fe-4S</keyword>
<dbReference type="GO" id="GO:0046872">
    <property type="term" value="F:metal ion binding"/>
    <property type="evidence" value="ECO:0007669"/>
    <property type="project" value="UniProtKB-KW"/>
</dbReference>
<dbReference type="AlphaFoldDB" id="A0A9D1F937"/>
<dbReference type="InterPro" id="IPR006467">
    <property type="entry name" value="MiaB-like_bact"/>
</dbReference>
<evidence type="ECO:0000256" key="1">
    <source>
        <dbReference type="ARBA" id="ARBA00001966"/>
    </source>
</evidence>
<dbReference type="InterPro" id="IPR020612">
    <property type="entry name" value="Methylthiotransferase_CS"/>
</dbReference>
<comment type="caution">
    <text evidence="11">The sequence shown here is derived from an EMBL/GenBank/DDBJ whole genome shotgun (WGS) entry which is preliminary data.</text>
</comment>
<keyword evidence="5" id="KW-0479">Metal-binding</keyword>
<evidence type="ECO:0000256" key="7">
    <source>
        <dbReference type="ARBA" id="ARBA00023014"/>
    </source>
</evidence>
<keyword evidence="3" id="KW-0808">Transferase</keyword>
<reference evidence="11" key="1">
    <citation type="submission" date="2020-10" db="EMBL/GenBank/DDBJ databases">
        <authorList>
            <person name="Gilroy R."/>
        </authorList>
    </citation>
    <scope>NUCLEOTIDE SEQUENCE</scope>
    <source>
        <strain evidence="11">ChiBcec16-1751</strain>
    </source>
</reference>
<dbReference type="GO" id="GO:0051539">
    <property type="term" value="F:4 iron, 4 sulfur cluster binding"/>
    <property type="evidence" value="ECO:0007669"/>
    <property type="project" value="UniProtKB-KW"/>
</dbReference>
<protein>
    <submittedName>
        <fullName evidence="11">tRNA (N(6)-L-threonylcarbamoyladenosine(37)-C(2))-methylthiotransferase MtaB</fullName>
    </submittedName>
</protein>
<dbReference type="InterPro" id="IPR058240">
    <property type="entry name" value="rSAM_sf"/>
</dbReference>
<sequence length="430" mass="47813">MKFAFYTLGCKVNQYETQAMEQRLTALGHTLGDWTEPCDGFIVNTCTVTAVSDKKCRNIIRRVRKNNPDAVVGVCGCYAQTKPEEVQALEVDVLAGTADRMAFLDAVVEEATQRIRQSRQFWEKATAHREFERLPAGGLAARTRAMLKVQDGCCNYCSYCIIPYARGPIRSLPLSEAVEQAKALAAEGYRELVVTGIEISSWGVDFKDGSSLKDLLSALCAAVPSMRVRLGSLEPRTITEDFCKTLAPYQNLCPQFHLSLQSGCDTVLKRMNRKYDTARYLASVNLLRQYFPHCAITTDLIVAFPGETEAEFQTSLDFLKTCAFAQVHVFPYSRREGTPAAKMDGQHSNDEKARRSNEAGAVADALAQQYRQAMVGRTYAVLFEQPEGRDFTGHAENYVKVYVEAQALHNQVLPVEIVSVEADGVRGRLV</sequence>
<feature type="region of interest" description="Disordered" evidence="8">
    <location>
        <begin position="338"/>
        <end position="358"/>
    </location>
</feature>
<evidence type="ECO:0000256" key="4">
    <source>
        <dbReference type="ARBA" id="ARBA00022691"/>
    </source>
</evidence>
<feature type="domain" description="Radical SAM core" evidence="10">
    <location>
        <begin position="139"/>
        <end position="371"/>
    </location>
</feature>
<comment type="cofactor">
    <cofactor evidence="1">
        <name>[4Fe-4S] cluster</name>
        <dbReference type="ChEBI" id="CHEBI:49883"/>
    </cofactor>
</comment>
<dbReference type="Pfam" id="PF00919">
    <property type="entry name" value="UPF0004"/>
    <property type="match status" value="1"/>
</dbReference>
<dbReference type="EMBL" id="DVJJ01000061">
    <property type="protein sequence ID" value="HIS64504.1"/>
    <property type="molecule type" value="Genomic_DNA"/>
</dbReference>
<dbReference type="NCBIfam" id="TIGR01579">
    <property type="entry name" value="MiaB-like-C"/>
    <property type="match status" value="1"/>
</dbReference>
<dbReference type="Proteomes" id="UP000886741">
    <property type="component" value="Unassembled WGS sequence"/>
</dbReference>
<dbReference type="InterPro" id="IPR007197">
    <property type="entry name" value="rSAM"/>
</dbReference>
<dbReference type="SFLD" id="SFLDG01082">
    <property type="entry name" value="B12-binding_domain_containing"/>
    <property type="match status" value="1"/>
</dbReference>
<dbReference type="Gene3D" id="3.40.50.12160">
    <property type="entry name" value="Methylthiotransferase, N-terminal domain"/>
    <property type="match status" value="1"/>
</dbReference>
<feature type="domain" description="MTTase N-terminal" evidence="9">
    <location>
        <begin position="1"/>
        <end position="113"/>
    </location>
</feature>
<proteinExistence type="predicted"/>
<dbReference type="PROSITE" id="PS51918">
    <property type="entry name" value="RADICAL_SAM"/>
    <property type="match status" value="1"/>
</dbReference>
<organism evidence="11 12">
    <name type="scientific">Candidatus Avoscillospira avistercoris</name>
    <dbReference type="NCBI Taxonomy" id="2840707"/>
    <lineage>
        <taxon>Bacteria</taxon>
        <taxon>Bacillati</taxon>
        <taxon>Bacillota</taxon>
        <taxon>Clostridia</taxon>
        <taxon>Eubacteriales</taxon>
        <taxon>Oscillospiraceae</taxon>
        <taxon>Oscillospiraceae incertae sedis</taxon>
        <taxon>Candidatus Avoscillospira</taxon>
    </lineage>
</organism>
<evidence type="ECO:0000259" key="10">
    <source>
        <dbReference type="PROSITE" id="PS51918"/>
    </source>
</evidence>
<name>A0A9D1F937_9FIRM</name>
<dbReference type="GO" id="GO:0035598">
    <property type="term" value="F:tRNA (N(6)-L-threonylcarbamoyladenosine(37)-C(2))-methylthiotransferase activity"/>
    <property type="evidence" value="ECO:0007669"/>
    <property type="project" value="TreeGrafter"/>
</dbReference>
<evidence type="ECO:0000259" key="9">
    <source>
        <dbReference type="PROSITE" id="PS51449"/>
    </source>
</evidence>
<dbReference type="PROSITE" id="PS01278">
    <property type="entry name" value="MTTASE_RADICAL"/>
    <property type="match status" value="1"/>
</dbReference>
<dbReference type="SMART" id="SM00729">
    <property type="entry name" value="Elp3"/>
    <property type="match status" value="1"/>
</dbReference>
<dbReference type="Gene3D" id="3.80.30.20">
    <property type="entry name" value="tm_1862 like domain"/>
    <property type="match status" value="1"/>
</dbReference>
<evidence type="ECO:0000256" key="5">
    <source>
        <dbReference type="ARBA" id="ARBA00022723"/>
    </source>
</evidence>
<accession>A0A9D1F937</accession>
<dbReference type="SFLD" id="SFLDG01061">
    <property type="entry name" value="methylthiotransferase"/>
    <property type="match status" value="1"/>
</dbReference>
<keyword evidence="4" id="KW-0949">S-adenosyl-L-methionine</keyword>
<dbReference type="SFLD" id="SFLDS00029">
    <property type="entry name" value="Radical_SAM"/>
    <property type="match status" value="1"/>
</dbReference>
<dbReference type="InterPro" id="IPR038135">
    <property type="entry name" value="Methylthiotransferase_N_sf"/>
</dbReference>
<feature type="compositionally biased region" description="Basic and acidic residues" evidence="8">
    <location>
        <begin position="344"/>
        <end position="357"/>
    </location>
</feature>
<keyword evidence="7" id="KW-0411">Iron-sulfur</keyword>
<evidence type="ECO:0000256" key="2">
    <source>
        <dbReference type="ARBA" id="ARBA00022485"/>
    </source>
</evidence>
<dbReference type="SUPFAM" id="SSF102114">
    <property type="entry name" value="Radical SAM enzymes"/>
    <property type="match status" value="1"/>
</dbReference>
<dbReference type="PANTHER" id="PTHR11918:SF45">
    <property type="entry name" value="THREONYLCARBAMOYLADENOSINE TRNA METHYLTHIOTRANSFERASE"/>
    <property type="match status" value="1"/>
</dbReference>
<dbReference type="InterPro" id="IPR005839">
    <property type="entry name" value="Methylthiotransferase"/>
</dbReference>
<dbReference type="PROSITE" id="PS51449">
    <property type="entry name" value="MTTASE_N"/>
    <property type="match status" value="1"/>
</dbReference>
<dbReference type="InterPro" id="IPR013848">
    <property type="entry name" value="Methylthiotransferase_N"/>
</dbReference>
<evidence type="ECO:0000256" key="3">
    <source>
        <dbReference type="ARBA" id="ARBA00022679"/>
    </source>
</evidence>
<dbReference type="CDD" id="cd01335">
    <property type="entry name" value="Radical_SAM"/>
    <property type="match status" value="1"/>
</dbReference>
<evidence type="ECO:0000313" key="12">
    <source>
        <dbReference type="Proteomes" id="UP000886741"/>
    </source>
</evidence>
<dbReference type="InterPro" id="IPR006638">
    <property type="entry name" value="Elp3/MiaA/NifB-like_rSAM"/>
</dbReference>
<gene>
    <name evidence="11" type="primary">mtaB</name>
    <name evidence="11" type="ORF">IAA83_03910</name>
</gene>
<dbReference type="Pfam" id="PF04055">
    <property type="entry name" value="Radical_SAM"/>
    <property type="match status" value="1"/>
</dbReference>
<dbReference type="InterPro" id="IPR023404">
    <property type="entry name" value="rSAM_horseshoe"/>
</dbReference>
<evidence type="ECO:0000256" key="6">
    <source>
        <dbReference type="ARBA" id="ARBA00023004"/>
    </source>
</evidence>
<dbReference type="FunFam" id="3.80.30.20:FF:000001">
    <property type="entry name" value="tRNA-2-methylthio-N(6)-dimethylallyladenosine synthase 2"/>
    <property type="match status" value="1"/>
</dbReference>
<dbReference type="PANTHER" id="PTHR11918">
    <property type="entry name" value="RADICAL SAM PROTEINS"/>
    <property type="match status" value="1"/>
</dbReference>
<evidence type="ECO:0000256" key="8">
    <source>
        <dbReference type="SAM" id="MobiDB-lite"/>
    </source>
</evidence>